<dbReference type="OMA" id="WHELNSM"/>
<proteinExistence type="predicted"/>
<evidence type="ECO:0000313" key="3">
    <source>
        <dbReference type="Proteomes" id="UP000053201"/>
    </source>
</evidence>
<gene>
    <name evidence="2" type="ORF">SPPG_09441</name>
</gene>
<feature type="compositionally biased region" description="Polar residues" evidence="1">
    <location>
        <begin position="695"/>
        <end position="716"/>
    </location>
</feature>
<feature type="region of interest" description="Disordered" evidence="1">
    <location>
        <begin position="521"/>
        <end position="541"/>
    </location>
</feature>
<feature type="region of interest" description="Disordered" evidence="1">
    <location>
        <begin position="620"/>
        <end position="767"/>
    </location>
</feature>
<evidence type="ECO:0000256" key="1">
    <source>
        <dbReference type="SAM" id="MobiDB-lite"/>
    </source>
</evidence>
<accession>A0A0L0H911</accession>
<sequence length="1109" mass="126582">MTIKNLGKVIKEVEADKAAIVSQLEQNKKEHDKLNAEREDLKEKLAKSEEAAIAMQLSFSKQVDALGNQNERLVGQLSESTDQSKSLREQLERKLEEHAVELKRKQEQYDIDRNFLEKDNERLQGELNELRQTYMSHQEESTLLVANNRAEIVSLEAKISVLESREGELLGTKGRLEDEIHKLTKKVLEMETTAAKADERYAELLSSLQQNKELLERKEEEWQSKLHEMRTAAQDAEQRTRDAEAEAERLRRELTDEKERFTFEVNTLKNFVQELDGRHAENIAALEQIRESQSRELERLNESNQELSRSIKEVQRERLKLEEEHERTMDEMKRNTRQRELEFDEKRRQHELQREHLERELASQRELLGAVEKDKSRLVSHHEKELKETAQQHRREQTSAAEELKKVQVQLAETEMRYQTAQSVNRELFDMKPKQATLAKRVKELEQELASCKVHLSAAQQEVDTTRQQCTQRESEFAINKEQMNEEIRCLTVAKESLEAYKQKTMGEIEKLSEEIKQLQGQLSDQKSKNDDEISQLKQQFDSAEKRRECDKINLQAKVNALRNDKESLSSLSKQLEAEKATLQGHLIEKIGQNEALLSQISSLRKARYENVELNATQDDIPVSRRERVAGAEEAPKTGDQGTPVRATTDADKDNVKTHGPIKSCDPVTKEGTKVSNISSKEKTPTHKKFRSPVRTASNLTLKSDTAQQQVDQNPAETPPPKSNSSLKTDEPRKSPTKPSLAVNENDKLQTPPGRWKKPPLQPAMSFSAFSQIETMDEDEENDRIDQGDNFALDELVAAMDADNAISEIAEETTVEQGVEYLTTPPKDPQKNTRSKSTSDLLDVANDHVRSPERKKAINSPKKPVDIEQTHSDDEPSGQEMRRSRPGTSSAQLSSYERAEPKKTSKVIRWRVQAILESEEFLHSILSEENSRTMIMTQLLKNPDEAEKRDKREQNGHRPGRAVAQDQQGQQKAERQHLSRPPKPDSRRQSPTRSPKKRQPVPSKADTDEFCSPEKSKRAGKSQLVGKRMGTPKSPTMAETSITTTTTIHKTQRVYSTQSRKEKAMGRATSVRATKAGASRRHLAAFDTSSEDFAAALMTDDALFGWPPA</sequence>
<reference evidence="2 3" key="1">
    <citation type="submission" date="2009-08" db="EMBL/GenBank/DDBJ databases">
        <title>The Genome Sequence of Spizellomyces punctatus strain DAOM BR117.</title>
        <authorList>
            <consortium name="The Broad Institute Genome Sequencing Platform"/>
            <person name="Russ C."/>
            <person name="Cuomo C."/>
            <person name="Shea T."/>
            <person name="Young S.K."/>
            <person name="Zeng Q."/>
            <person name="Koehrsen M."/>
            <person name="Haas B."/>
            <person name="Borodovsky M."/>
            <person name="Guigo R."/>
            <person name="Alvarado L."/>
            <person name="Berlin A."/>
            <person name="Bochicchio J."/>
            <person name="Borenstein D."/>
            <person name="Chapman S."/>
            <person name="Chen Z."/>
            <person name="Engels R."/>
            <person name="Freedman E."/>
            <person name="Gellesch M."/>
            <person name="Goldberg J."/>
            <person name="Griggs A."/>
            <person name="Gujja S."/>
            <person name="Heiman D."/>
            <person name="Hepburn T."/>
            <person name="Howarth C."/>
            <person name="Jen D."/>
            <person name="Larson L."/>
            <person name="Lewis B."/>
            <person name="Mehta T."/>
            <person name="Park D."/>
            <person name="Pearson M."/>
            <person name="Roberts A."/>
            <person name="Saif S."/>
            <person name="Shenoy N."/>
            <person name="Sisk P."/>
            <person name="Stolte C."/>
            <person name="Sykes S."/>
            <person name="Thomson T."/>
            <person name="Walk T."/>
            <person name="White J."/>
            <person name="Yandava C."/>
            <person name="Burger G."/>
            <person name="Gray M.W."/>
            <person name="Holland P.W.H."/>
            <person name="King N."/>
            <person name="Lang F.B.F."/>
            <person name="Roger A.J."/>
            <person name="Ruiz-Trillo I."/>
            <person name="Lander E."/>
            <person name="Nusbaum C."/>
        </authorList>
    </citation>
    <scope>NUCLEOTIDE SEQUENCE [LARGE SCALE GENOMIC DNA]</scope>
    <source>
        <strain evidence="2 3">DAOM BR117</strain>
    </source>
</reference>
<dbReference type="OrthoDB" id="2134169at2759"/>
<feature type="compositionally biased region" description="Polar residues" evidence="1">
    <location>
        <begin position="886"/>
        <end position="895"/>
    </location>
</feature>
<dbReference type="STRING" id="645134.A0A0L0H911"/>
<feature type="region of interest" description="Disordered" evidence="1">
    <location>
        <begin position="814"/>
        <end position="905"/>
    </location>
</feature>
<feature type="compositionally biased region" description="Basic and acidic residues" evidence="1">
    <location>
        <begin position="622"/>
        <end position="637"/>
    </location>
</feature>
<evidence type="ECO:0000313" key="2">
    <source>
        <dbReference type="EMBL" id="KNC97672.1"/>
    </source>
</evidence>
<feature type="region of interest" description="Disordered" evidence="1">
    <location>
        <begin position="940"/>
        <end position="1040"/>
    </location>
</feature>
<feature type="region of interest" description="Disordered" evidence="1">
    <location>
        <begin position="322"/>
        <end position="342"/>
    </location>
</feature>
<feature type="region of interest" description="Disordered" evidence="1">
    <location>
        <begin position="1057"/>
        <end position="1077"/>
    </location>
</feature>
<dbReference type="RefSeq" id="XP_016605712.1">
    <property type="nucleotide sequence ID" value="XM_016757607.1"/>
</dbReference>
<feature type="compositionally biased region" description="Basic and acidic residues" evidence="1">
    <location>
        <begin position="972"/>
        <end position="988"/>
    </location>
</feature>
<feature type="compositionally biased region" description="Basic and acidic residues" evidence="1">
    <location>
        <begin position="845"/>
        <end position="856"/>
    </location>
</feature>
<dbReference type="GeneID" id="27692566"/>
<dbReference type="AlphaFoldDB" id="A0A0L0H911"/>
<feature type="compositionally biased region" description="Basic and acidic residues" evidence="1">
    <location>
        <begin position="863"/>
        <end position="874"/>
    </location>
</feature>
<dbReference type="VEuPathDB" id="FungiDB:SPPG_09441"/>
<dbReference type="InParanoid" id="A0A0L0H911"/>
<dbReference type="EMBL" id="KQ257463">
    <property type="protein sequence ID" value="KNC97672.1"/>
    <property type="molecule type" value="Genomic_DNA"/>
</dbReference>
<organism evidence="2 3">
    <name type="scientific">Spizellomyces punctatus (strain DAOM BR117)</name>
    <dbReference type="NCBI Taxonomy" id="645134"/>
    <lineage>
        <taxon>Eukaryota</taxon>
        <taxon>Fungi</taxon>
        <taxon>Fungi incertae sedis</taxon>
        <taxon>Chytridiomycota</taxon>
        <taxon>Chytridiomycota incertae sedis</taxon>
        <taxon>Chytridiomycetes</taxon>
        <taxon>Spizellomycetales</taxon>
        <taxon>Spizellomycetaceae</taxon>
        <taxon>Spizellomyces</taxon>
    </lineage>
</organism>
<feature type="region of interest" description="Disordered" evidence="1">
    <location>
        <begin position="373"/>
        <end position="401"/>
    </location>
</feature>
<name>A0A0L0H911_SPIPD</name>
<feature type="compositionally biased region" description="Basic and acidic residues" evidence="1">
    <location>
        <begin position="942"/>
        <end position="956"/>
    </location>
</feature>
<keyword evidence="3" id="KW-1185">Reference proteome</keyword>
<protein>
    <submittedName>
        <fullName evidence="2">Uncharacterized protein</fullName>
    </submittedName>
</protein>
<dbReference type="Proteomes" id="UP000053201">
    <property type="component" value="Unassembled WGS sequence"/>
</dbReference>